<sequence length="317" mass="34197">MSESDGIVTIDTGYQRTAFCAAYLVVEAGRAAFVDSGTSRSVPQLLAALDARGLPRDAVDWVILTHVHLDHAGGAGGLMRELPNATLVVHPRGAPHMIDPERLSASARAVYGDEEFERSYGALLPVPAGRVVAATDGQVVELAGRKLACVHTPGHAMHHLSVWDARARSWFSGDVFGISYREFDTARGPFVIPTSSPVQFDPEAMKASVRRMLAEAPAQVYLTHFGGVSDCQRLGADLIAQVDAMVALARSLTQAPDRHARLLEGLRALYVERARRHGIKDAARRIPELLGMDIELNAQGLAVWLDRARRDATPGSG</sequence>
<dbReference type="SUPFAM" id="SSF56281">
    <property type="entry name" value="Metallo-hydrolase/oxidoreductase"/>
    <property type="match status" value="1"/>
</dbReference>
<dbReference type="RefSeq" id="WP_134674981.1">
    <property type="nucleotide sequence ID" value="NZ_SPUH01000002.1"/>
</dbReference>
<accession>A0A4Z1R013</accession>
<feature type="domain" description="Metallo-beta-lactamase" evidence="1">
    <location>
        <begin position="19"/>
        <end position="224"/>
    </location>
</feature>
<evidence type="ECO:0000313" key="3">
    <source>
        <dbReference type="Proteomes" id="UP000298681"/>
    </source>
</evidence>
<dbReference type="GO" id="GO:0016787">
    <property type="term" value="F:hydrolase activity"/>
    <property type="evidence" value="ECO:0007669"/>
    <property type="project" value="UniProtKB-KW"/>
</dbReference>
<dbReference type="InterPro" id="IPR036866">
    <property type="entry name" value="RibonucZ/Hydroxyglut_hydro"/>
</dbReference>
<keyword evidence="2" id="KW-0378">Hydrolase</keyword>
<dbReference type="AlphaFoldDB" id="A0A4Z1R013"/>
<dbReference type="InterPro" id="IPR050855">
    <property type="entry name" value="NDM-1-like"/>
</dbReference>
<evidence type="ECO:0000259" key="1">
    <source>
        <dbReference type="SMART" id="SM00849"/>
    </source>
</evidence>
<dbReference type="InterPro" id="IPR037482">
    <property type="entry name" value="ST1585_MBL-fold"/>
</dbReference>
<organism evidence="2 3">
    <name type="scientific">Luteimonas yindakuii</name>
    <dbReference type="NCBI Taxonomy" id="2565782"/>
    <lineage>
        <taxon>Bacteria</taxon>
        <taxon>Pseudomonadati</taxon>
        <taxon>Pseudomonadota</taxon>
        <taxon>Gammaproteobacteria</taxon>
        <taxon>Lysobacterales</taxon>
        <taxon>Lysobacteraceae</taxon>
        <taxon>Luteimonas</taxon>
    </lineage>
</organism>
<name>A0A4Z1R013_9GAMM</name>
<protein>
    <submittedName>
        <fullName evidence="2">MBL fold metallo-hydrolase</fullName>
    </submittedName>
</protein>
<dbReference type="EMBL" id="SPUH01000002">
    <property type="protein sequence ID" value="TKS52860.1"/>
    <property type="molecule type" value="Genomic_DNA"/>
</dbReference>
<dbReference type="Gene3D" id="3.60.15.10">
    <property type="entry name" value="Ribonuclease Z/Hydroxyacylglutathione hydrolase-like"/>
    <property type="match status" value="1"/>
</dbReference>
<comment type="caution">
    <text evidence="2">The sequence shown here is derived from an EMBL/GenBank/DDBJ whole genome shotgun (WGS) entry which is preliminary data.</text>
</comment>
<gene>
    <name evidence="2" type="ORF">E4582_11525</name>
</gene>
<dbReference type="SMART" id="SM00849">
    <property type="entry name" value="Lactamase_B"/>
    <property type="match status" value="1"/>
</dbReference>
<dbReference type="Proteomes" id="UP000298681">
    <property type="component" value="Unassembled WGS sequence"/>
</dbReference>
<reference evidence="2 3" key="1">
    <citation type="submission" date="2019-01" db="EMBL/GenBank/DDBJ databases">
        <authorList>
            <person name="Zhang S."/>
        </authorList>
    </citation>
    <scope>NUCLEOTIDE SEQUENCE [LARGE SCALE GENOMIC DNA]</scope>
    <source>
        <strain evidence="2 3">1626</strain>
    </source>
</reference>
<evidence type="ECO:0000313" key="2">
    <source>
        <dbReference type="EMBL" id="TKS52860.1"/>
    </source>
</evidence>
<dbReference type="PANTHER" id="PTHR42951:SF22">
    <property type="entry name" value="METALLO BETA-LACTAMASE SUPERFAMILY LIPOPROTEIN"/>
    <property type="match status" value="1"/>
</dbReference>
<keyword evidence="3" id="KW-1185">Reference proteome</keyword>
<dbReference type="PANTHER" id="PTHR42951">
    <property type="entry name" value="METALLO-BETA-LACTAMASE DOMAIN-CONTAINING"/>
    <property type="match status" value="1"/>
</dbReference>
<dbReference type="CDD" id="cd07726">
    <property type="entry name" value="ST1585-like_MBL-fold"/>
    <property type="match status" value="1"/>
</dbReference>
<dbReference type="InterPro" id="IPR001279">
    <property type="entry name" value="Metallo-B-lactamas"/>
</dbReference>
<proteinExistence type="predicted"/>
<dbReference type="Pfam" id="PF00753">
    <property type="entry name" value="Lactamase_B"/>
    <property type="match status" value="1"/>
</dbReference>